<protein>
    <submittedName>
        <fullName evidence="1">Uncharacterized protein</fullName>
    </submittedName>
</protein>
<name>A0A316GB00_9RHOB</name>
<dbReference type="Proteomes" id="UP000245708">
    <property type="component" value="Unassembled WGS sequence"/>
</dbReference>
<comment type="caution">
    <text evidence="1">The sequence shown here is derived from an EMBL/GenBank/DDBJ whole genome shotgun (WGS) entry which is preliminary data.</text>
</comment>
<evidence type="ECO:0000313" key="1">
    <source>
        <dbReference type="EMBL" id="PWK58091.1"/>
    </source>
</evidence>
<organism evidence="1 2">
    <name type="scientific">Roseicyclus mahoneyensis</name>
    <dbReference type="NCBI Taxonomy" id="164332"/>
    <lineage>
        <taxon>Bacteria</taxon>
        <taxon>Pseudomonadati</taxon>
        <taxon>Pseudomonadota</taxon>
        <taxon>Alphaproteobacteria</taxon>
        <taxon>Rhodobacterales</taxon>
        <taxon>Roseobacteraceae</taxon>
        <taxon>Roseicyclus</taxon>
    </lineage>
</organism>
<dbReference type="RefSeq" id="WP_170119121.1">
    <property type="nucleotide sequence ID" value="NZ_QGGW01000010.1"/>
</dbReference>
<proteinExistence type="predicted"/>
<gene>
    <name evidence="1" type="ORF">C7455_11032</name>
</gene>
<evidence type="ECO:0000313" key="2">
    <source>
        <dbReference type="Proteomes" id="UP000245708"/>
    </source>
</evidence>
<dbReference type="AlphaFoldDB" id="A0A316GB00"/>
<sequence length="534" mass="57259">MTQPGLPQGIRLRAPALVMRLARLGALQPSRLSFDRQLLRRMAAERWTVARSIWSLDAAGQGHAVYTVSTGARRYALFAVADGGPRSGFALCDGTPEVDDMARLRTALLRDEPGRLSERELCLTHATHEGALWDHVLACLAAGVQPDTARLSTGALLRAAPVLASGKMGTADRDLIADRAELHAPFQAELLTLWLMRRFAQDLVEHLALGLGGAQATRLTASAARSLGIGLSTGLTLAAFPVTHPCLFNTWIMAREEAIARVSALDRLRTDDWDHVRDLLVGLGTIAGDAERGTALRADLERLAQTMAKGPQGPRPWGWLMEWAAGALGPGGQEALASTMLEPYGDLVDGLAHCMSDTLDRDYRIDGTLSVGRMRALIDGVHGWALARDWSEEAMTALAWSSARGGGDPTLGPRHRPGGAGAGAVTGPFELPLAVVRDAVRAWRRLGLFPDEMPVAQMLLEHPDHRSAIRRAQIAGFAPYAEIRDNLIDADLRPADLMRATLAFLGGTDIGATGDLRARLFAGAPCADDAGARR</sequence>
<reference evidence="1 2" key="1">
    <citation type="submission" date="2018-05" db="EMBL/GenBank/DDBJ databases">
        <title>Genomic Encyclopedia of Type Strains, Phase IV (KMG-IV): sequencing the most valuable type-strain genomes for metagenomic binning, comparative biology and taxonomic classification.</title>
        <authorList>
            <person name="Goeker M."/>
        </authorList>
    </citation>
    <scope>NUCLEOTIDE SEQUENCE [LARGE SCALE GENOMIC DNA]</scope>
    <source>
        <strain evidence="1 2">DSM 16097</strain>
    </source>
</reference>
<accession>A0A316GB00</accession>
<dbReference type="EMBL" id="QGGW01000010">
    <property type="protein sequence ID" value="PWK58091.1"/>
    <property type="molecule type" value="Genomic_DNA"/>
</dbReference>
<keyword evidence="2" id="KW-1185">Reference proteome</keyword>